<gene>
    <name evidence="7" type="ORF">A0H81_11998</name>
</gene>
<dbReference type="OMA" id="VLWFTMM"/>
<name>A0A1C7LU29_GRIFR</name>
<proteinExistence type="predicted"/>
<feature type="transmembrane region" description="Helical" evidence="6">
    <location>
        <begin position="45"/>
        <end position="64"/>
    </location>
</feature>
<dbReference type="PANTHER" id="PTHR31794:SF4">
    <property type="entry name" value="AUXIN EFFLUX TRANSPORTER FAMILY PROTEIN (EUROFUNG)"/>
    <property type="match status" value="1"/>
</dbReference>
<evidence type="ECO:0000256" key="5">
    <source>
        <dbReference type="SAM" id="MobiDB-lite"/>
    </source>
</evidence>
<feature type="region of interest" description="Disordered" evidence="5">
    <location>
        <begin position="431"/>
        <end position="450"/>
    </location>
</feature>
<dbReference type="EMBL" id="LUGG01000022">
    <property type="protein sequence ID" value="OBZ68028.1"/>
    <property type="molecule type" value="Genomic_DNA"/>
</dbReference>
<dbReference type="OrthoDB" id="191139at2759"/>
<protein>
    <submittedName>
        <fullName evidence="7">Putative transporter C5D6.04</fullName>
    </submittedName>
</protein>
<feature type="transmembrane region" description="Helical" evidence="6">
    <location>
        <begin position="363"/>
        <end position="384"/>
    </location>
</feature>
<accession>A0A1C7LU29</accession>
<keyword evidence="4 6" id="KW-0472">Membrane</keyword>
<evidence type="ECO:0000313" key="7">
    <source>
        <dbReference type="EMBL" id="OBZ68028.1"/>
    </source>
</evidence>
<comment type="caution">
    <text evidence="7">The sequence shown here is derived from an EMBL/GenBank/DDBJ whole genome shotgun (WGS) entry which is preliminary data.</text>
</comment>
<reference evidence="7 8" key="1">
    <citation type="submission" date="2016-03" db="EMBL/GenBank/DDBJ databases">
        <title>Whole genome sequencing of Grifola frondosa 9006-11.</title>
        <authorList>
            <person name="Min B."/>
            <person name="Park H."/>
            <person name="Kim J.-G."/>
            <person name="Cho H."/>
            <person name="Oh Y.-L."/>
            <person name="Kong W.-S."/>
            <person name="Choi I.-G."/>
        </authorList>
    </citation>
    <scope>NUCLEOTIDE SEQUENCE [LARGE SCALE GENOMIC DNA]</scope>
    <source>
        <strain evidence="7 8">9006-11</strain>
    </source>
</reference>
<keyword evidence="2 6" id="KW-0812">Transmembrane</keyword>
<keyword evidence="3 6" id="KW-1133">Transmembrane helix</keyword>
<dbReference type="AlphaFoldDB" id="A0A1C7LU29"/>
<keyword evidence="8" id="KW-1185">Reference proteome</keyword>
<feature type="transmembrane region" description="Helical" evidence="6">
    <location>
        <begin position="329"/>
        <end position="351"/>
    </location>
</feature>
<dbReference type="Proteomes" id="UP000092993">
    <property type="component" value="Unassembled WGS sequence"/>
</dbReference>
<dbReference type="GO" id="GO:0016020">
    <property type="term" value="C:membrane"/>
    <property type="evidence" value="ECO:0007669"/>
    <property type="project" value="UniProtKB-SubCell"/>
</dbReference>
<evidence type="ECO:0000256" key="2">
    <source>
        <dbReference type="ARBA" id="ARBA00022692"/>
    </source>
</evidence>
<dbReference type="GO" id="GO:0005783">
    <property type="term" value="C:endoplasmic reticulum"/>
    <property type="evidence" value="ECO:0007669"/>
    <property type="project" value="TreeGrafter"/>
</dbReference>
<dbReference type="Pfam" id="PF03547">
    <property type="entry name" value="Mem_trans"/>
    <property type="match status" value="1"/>
</dbReference>
<dbReference type="STRING" id="5627.A0A1C7LU29"/>
<organism evidence="7 8">
    <name type="scientific">Grifola frondosa</name>
    <name type="common">Maitake</name>
    <name type="synonym">Polyporus frondosus</name>
    <dbReference type="NCBI Taxonomy" id="5627"/>
    <lineage>
        <taxon>Eukaryota</taxon>
        <taxon>Fungi</taxon>
        <taxon>Dikarya</taxon>
        <taxon>Basidiomycota</taxon>
        <taxon>Agaricomycotina</taxon>
        <taxon>Agaricomycetes</taxon>
        <taxon>Polyporales</taxon>
        <taxon>Grifolaceae</taxon>
        <taxon>Grifola</taxon>
    </lineage>
</organism>
<feature type="transmembrane region" description="Helical" evidence="6">
    <location>
        <begin position="76"/>
        <end position="95"/>
    </location>
</feature>
<evidence type="ECO:0000256" key="4">
    <source>
        <dbReference type="ARBA" id="ARBA00023136"/>
    </source>
</evidence>
<evidence type="ECO:0000313" key="8">
    <source>
        <dbReference type="Proteomes" id="UP000092993"/>
    </source>
</evidence>
<sequence length="450" mass="47975">MSSGGSSLGATFLGALQGSVAVLLTLLAGYVSARGGYLDHPTVKHVSKLCTVLFLPSLIIVGMGPELTASKLSDLWIIPLWGFVSTLIAHAFGWLGQRMLRLPHWVIIAAGRPNSNALPLLLIQSLEHTGVLDALARPGEDASATLSRAKPLILLNAIVQQIFTFQLAPGVIALDDGHRKDSNPENANRLRPGPGTLTSVVQDPERVGLLHDHGSDDQPGGSRREHYTDALNLIKDAPNVHWPFCLSALEKPLKTLWSYISAPLIGGIIAFVIGMTPPLHKAILDEDGVLYSSITQSIKNLGDLFVVLQSFTVGAELALVPSTHPGTLAMSYVLAVRFLLMPVLSLLFVWVSAGRGLYVDDRLAWFLLVLIPSGPSALLLVSVAELVDVDQGPIAGYLTIAVRILSIPSAESICVDDGLVHDLPSDGCGMLSRSSGRRERGGSGARFIMS</sequence>
<dbReference type="PANTHER" id="PTHR31794">
    <property type="entry name" value="AUXIN EFFLUX TRANSPORTER FAMILY PROTEIN (EUROFUNG)"/>
    <property type="match status" value="1"/>
</dbReference>
<dbReference type="InterPro" id="IPR004776">
    <property type="entry name" value="Mem_transp_PIN-like"/>
</dbReference>
<feature type="transmembrane region" description="Helical" evidence="6">
    <location>
        <begin position="12"/>
        <end position="33"/>
    </location>
</feature>
<feature type="transmembrane region" description="Helical" evidence="6">
    <location>
        <begin position="256"/>
        <end position="275"/>
    </location>
</feature>
<dbReference type="GO" id="GO:0055085">
    <property type="term" value="P:transmembrane transport"/>
    <property type="evidence" value="ECO:0007669"/>
    <property type="project" value="InterPro"/>
</dbReference>
<comment type="subcellular location">
    <subcellularLocation>
        <location evidence="1">Membrane</location>
        <topology evidence="1">Multi-pass membrane protein</topology>
    </subcellularLocation>
</comment>
<evidence type="ECO:0000256" key="6">
    <source>
        <dbReference type="SAM" id="Phobius"/>
    </source>
</evidence>
<evidence type="ECO:0000256" key="1">
    <source>
        <dbReference type="ARBA" id="ARBA00004141"/>
    </source>
</evidence>
<evidence type="ECO:0000256" key="3">
    <source>
        <dbReference type="ARBA" id="ARBA00022989"/>
    </source>
</evidence>